<sequence length="179" mass="20843">MYTIVYQMMLYPINNVRRWMVPLSIITLHNLTGMKHNHQSELQHQCVITQNHVLQMWDEGIQVIRFHPLIGPMSQKFFVKFVGLSPSFETLDSIRNFDHVQEVSLERPMCYLLWYNLAFLVKLFFRTLADSTVLEMAPLFCKLISGSHLGAGITQDPTCLMFAINTVKGLYDDNFRNDI</sequence>
<protein>
    <submittedName>
        <fullName evidence="1">Serine/threonine-protein phosphatase PP2A-3 catalytic subunit</fullName>
    </submittedName>
</protein>
<evidence type="ECO:0000313" key="1">
    <source>
        <dbReference type="EMBL" id="PWA62925.1"/>
    </source>
</evidence>
<dbReference type="SUPFAM" id="SSF56300">
    <property type="entry name" value="Metallo-dependent phosphatases"/>
    <property type="match status" value="1"/>
</dbReference>
<dbReference type="InterPro" id="IPR029052">
    <property type="entry name" value="Metallo-depent_PP-like"/>
</dbReference>
<proteinExistence type="predicted"/>
<reference evidence="1 2" key="1">
    <citation type="journal article" date="2018" name="Mol. Plant">
        <title>The genome of Artemisia annua provides insight into the evolution of Asteraceae family and artemisinin biosynthesis.</title>
        <authorList>
            <person name="Shen Q."/>
            <person name="Zhang L."/>
            <person name="Liao Z."/>
            <person name="Wang S."/>
            <person name="Yan T."/>
            <person name="Shi P."/>
            <person name="Liu M."/>
            <person name="Fu X."/>
            <person name="Pan Q."/>
            <person name="Wang Y."/>
            <person name="Lv Z."/>
            <person name="Lu X."/>
            <person name="Zhang F."/>
            <person name="Jiang W."/>
            <person name="Ma Y."/>
            <person name="Chen M."/>
            <person name="Hao X."/>
            <person name="Li L."/>
            <person name="Tang Y."/>
            <person name="Lv G."/>
            <person name="Zhou Y."/>
            <person name="Sun X."/>
            <person name="Brodelius P.E."/>
            <person name="Rose J.K.C."/>
            <person name="Tang K."/>
        </authorList>
    </citation>
    <scope>NUCLEOTIDE SEQUENCE [LARGE SCALE GENOMIC DNA]</scope>
    <source>
        <strain evidence="2">cv. Huhao1</strain>
        <tissue evidence="1">Leaf</tissue>
    </source>
</reference>
<comment type="caution">
    <text evidence="1">The sequence shown here is derived from an EMBL/GenBank/DDBJ whole genome shotgun (WGS) entry which is preliminary data.</text>
</comment>
<name>A0A2U1MNS2_ARTAN</name>
<dbReference type="Proteomes" id="UP000245207">
    <property type="component" value="Unassembled WGS sequence"/>
</dbReference>
<dbReference type="Gene3D" id="3.60.21.10">
    <property type="match status" value="1"/>
</dbReference>
<accession>A0A2U1MNS2</accession>
<organism evidence="1 2">
    <name type="scientific">Artemisia annua</name>
    <name type="common">Sweet wormwood</name>
    <dbReference type="NCBI Taxonomy" id="35608"/>
    <lineage>
        <taxon>Eukaryota</taxon>
        <taxon>Viridiplantae</taxon>
        <taxon>Streptophyta</taxon>
        <taxon>Embryophyta</taxon>
        <taxon>Tracheophyta</taxon>
        <taxon>Spermatophyta</taxon>
        <taxon>Magnoliopsida</taxon>
        <taxon>eudicotyledons</taxon>
        <taxon>Gunneridae</taxon>
        <taxon>Pentapetalae</taxon>
        <taxon>asterids</taxon>
        <taxon>campanulids</taxon>
        <taxon>Asterales</taxon>
        <taxon>Asteraceae</taxon>
        <taxon>Asteroideae</taxon>
        <taxon>Anthemideae</taxon>
        <taxon>Artemisiinae</taxon>
        <taxon>Artemisia</taxon>
    </lineage>
</organism>
<gene>
    <name evidence="1" type="ORF">CTI12_AA358860</name>
</gene>
<evidence type="ECO:0000313" key="2">
    <source>
        <dbReference type="Proteomes" id="UP000245207"/>
    </source>
</evidence>
<dbReference type="AlphaFoldDB" id="A0A2U1MNS2"/>
<keyword evidence="2" id="KW-1185">Reference proteome</keyword>
<dbReference type="EMBL" id="PKPP01004750">
    <property type="protein sequence ID" value="PWA62925.1"/>
    <property type="molecule type" value="Genomic_DNA"/>
</dbReference>